<reference evidence="2" key="1">
    <citation type="submission" date="2023-06" db="EMBL/GenBank/DDBJ databases">
        <title>Identification and characterization of horizontal gene transfer across gut microbiota members of farm animals based on homology search.</title>
        <authorList>
            <person name="Zeman M."/>
            <person name="Kubasova T."/>
            <person name="Jahodarova E."/>
            <person name="Nykrynova M."/>
            <person name="Rychlik I."/>
        </authorList>
    </citation>
    <scope>NUCLEOTIDE SEQUENCE [LARGE SCALE GENOMIC DNA]</scope>
    <source>
        <strain evidence="2">161_Gplus</strain>
    </source>
</reference>
<dbReference type="EMBL" id="JAUDDW010000011">
    <property type="protein sequence ID" value="MDM8266386.1"/>
    <property type="molecule type" value="Genomic_DNA"/>
</dbReference>
<accession>A0ABT7UXF4</accession>
<evidence type="ECO:0000313" key="2">
    <source>
        <dbReference type="Proteomes" id="UP001529343"/>
    </source>
</evidence>
<name>A0ABT7UXF4_9LACO</name>
<dbReference type="InterPro" id="IPR010921">
    <property type="entry name" value="Trp_repressor/repl_initiator"/>
</dbReference>
<feature type="non-terminal residue" evidence="1">
    <location>
        <position position="83"/>
    </location>
</feature>
<proteinExistence type="predicted"/>
<organism evidence="1 2">
    <name type="scientific">Limosilactobacillus pontis</name>
    <dbReference type="NCBI Taxonomy" id="35787"/>
    <lineage>
        <taxon>Bacteria</taxon>
        <taxon>Bacillati</taxon>
        <taxon>Bacillota</taxon>
        <taxon>Bacilli</taxon>
        <taxon>Lactobacillales</taxon>
        <taxon>Lactobacillaceae</taxon>
        <taxon>Limosilactobacillus</taxon>
    </lineage>
</organism>
<dbReference type="Proteomes" id="UP001529343">
    <property type="component" value="Unassembled WGS sequence"/>
</dbReference>
<protein>
    <recommendedName>
        <fullName evidence="3">Transposase</fullName>
    </recommendedName>
</protein>
<dbReference type="SUPFAM" id="SSF48295">
    <property type="entry name" value="TrpR-like"/>
    <property type="match status" value="1"/>
</dbReference>
<gene>
    <name evidence="1" type="ORF">QUW44_04290</name>
</gene>
<evidence type="ECO:0008006" key="3">
    <source>
        <dbReference type="Google" id="ProtNLM"/>
    </source>
</evidence>
<sequence length="83" mass="9334">MTKISVSTKLKAVKEYANSNSSLASVRHKYHLAKLDFQIWVGIYTRFGEGPLLSPPKVTGDFRLNLVKWKQENLASISATCIH</sequence>
<evidence type="ECO:0000313" key="1">
    <source>
        <dbReference type="EMBL" id="MDM8266386.1"/>
    </source>
</evidence>
<keyword evidence="2" id="KW-1185">Reference proteome</keyword>
<comment type="caution">
    <text evidence="1">The sequence shown here is derived from an EMBL/GenBank/DDBJ whole genome shotgun (WGS) entry which is preliminary data.</text>
</comment>